<evidence type="ECO:0000256" key="2">
    <source>
        <dbReference type="ARBA" id="ARBA00023002"/>
    </source>
</evidence>
<evidence type="ECO:0000259" key="3">
    <source>
        <dbReference type="SMART" id="SM00822"/>
    </source>
</evidence>
<dbReference type="Pfam" id="PF13561">
    <property type="entry name" value="adh_short_C2"/>
    <property type="match status" value="1"/>
</dbReference>
<dbReference type="EC" id="1.1.1.100" evidence="4"/>
<gene>
    <name evidence="4" type="ORF">AVDCRST_MAG25-2665</name>
</gene>
<protein>
    <submittedName>
        <fullName evidence="4">3-oxoacyl-[acyl-carrier protein] reductase</fullName>
        <ecNumber evidence="4">1.1.1.100</ecNumber>
    </submittedName>
</protein>
<name>A0A6J4RQ98_9ACTN</name>
<dbReference type="SMART" id="SM00822">
    <property type="entry name" value="PKS_KR"/>
    <property type="match status" value="1"/>
</dbReference>
<reference evidence="4" key="1">
    <citation type="submission" date="2020-02" db="EMBL/GenBank/DDBJ databases">
        <authorList>
            <person name="Meier V. D."/>
        </authorList>
    </citation>
    <scope>NUCLEOTIDE SEQUENCE</scope>
    <source>
        <strain evidence="4">AVDCRST_MAG25</strain>
    </source>
</reference>
<dbReference type="GO" id="GO:0004316">
    <property type="term" value="F:3-oxoacyl-[acyl-carrier-protein] reductase (NADPH) activity"/>
    <property type="evidence" value="ECO:0007669"/>
    <property type="project" value="UniProtKB-EC"/>
</dbReference>
<dbReference type="Gene3D" id="3.40.50.720">
    <property type="entry name" value="NAD(P)-binding Rossmann-like Domain"/>
    <property type="match status" value="1"/>
</dbReference>
<dbReference type="EMBL" id="CADCVI010000176">
    <property type="protein sequence ID" value="CAA9479452.1"/>
    <property type="molecule type" value="Genomic_DNA"/>
</dbReference>
<dbReference type="InterPro" id="IPR036291">
    <property type="entry name" value="NAD(P)-bd_dom_sf"/>
</dbReference>
<dbReference type="InterPro" id="IPR057326">
    <property type="entry name" value="KR_dom"/>
</dbReference>
<dbReference type="SUPFAM" id="SSF51735">
    <property type="entry name" value="NAD(P)-binding Rossmann-fold domains"/>
    <property type="match status" value="1"/>
</dbReference>
<dbReference type="AlphaFoldDB" id="A0A6J4RQ98"/>
<organism evidence="4">
    <name type="scientific">uncultured Rubrobacteraceae bacterium</name>
    <dbReference type="NCBI Taxonomy" id="349277"/>
    <lineage>
        <taxon>Bacteria</taxon>
        <taxon>Bacillati</taxon>
        <taxon>Actinomycetota</taxon>
        <taxon>Rubrobacteria</taxon>
        <taxon>Rubrobacterales</taxon>
        <taxon>Rubrobacteraceae</taxon>
        <taxon>environmental samples</taxon>
    </lineage>
</organism>
<sequence length="253" mass="25950">MAEANSAPVYVVLGATGGIGSELSRRLAGGGARLVLGARNGEKLEGLADELGALPAKLDATQTAEVDGVFQKAVEEYGRIDGAVNCVGSFMLKPAHLTKDEEWAETISLNLGTAFGTVKAAASRMPEGGSVVLLSSVAARVGLANHEAVAAAKAGVIGLAMSAATTYLPRGLRINVVAPGLVQTPMTQKITASETSRRASEELHPMGRLGEPGDIASAITWLLSPDAGWVTGQVFGVDGGLSTLHPMPRRAAR</sequence>
<evidence type="ECO:0000256" key="1">
    <source>
        <dbReference type="ARBA" id="ARBA00006484"/>
    </source>
</evidence>
<accession>A0A6J4RQ98</accession>
<keyword evidence="2 4" id="KW-0560">Oxidoreductase</keyword>
<dbReference type="PRINTS" id="PR00081">
    <property type="entry name" value="GDHRDH"/>
</dbReference>
<evidence type="ECO:0000313" key="4">
    <source>
        <dbReference type="EMBL" id="CAA9479452.1"/>
    </source>
</evidence>
<dbReference type="InterPro" id="IPR002347">
    <property type="entry name" value="SDR_fam"/>
</dbReference>
<proteinExistence type="inferred from homology"/>
<feature type="domain" description="Ketoreductase" evidence="3">
    <location>
        <begin position="8"/>
        <end position="167"/>
    </location>
</feature>
<dbReference type="PANTHER" id="PTHR43477:SF1">
    <property type="entry name" value="DIHYDROANTICAPSIN 7-DEHYDROGENASE"/>
    <property type="match status" value="1"/>
</dbReference>
<comment type="similarity">
    <text evidence="1">Belongs to the short-chain dehydrogenases/reductases (SDR) family.</text>
</comment>
<dbReference type="PANTHER" id="PTHR43477">
    <property type="entry name" value="DIHYDROANTICAPSIN 7-DEHYDROGENASE"/>
    <property type="match status" value="1"/>
</dbReference>
<dbReference type="CDD" id="cd05233">
    <property type="entry name" value="SDR_c"/>
    <property type="match status" value="1"/>
</dbReference>
<dbReference type="InterPro" id="IPR051122">
    <property type="entry name" value="SDR_DHRS6-like"/>
</dbReference>
<dbReference type="FunFam" id="3.40.50.720:FF:000084">
    <property type="entry name" value="Short-chain dehydrogenase reductase"/>
    <property type="match status" value="1"/>
</dbReference>